<dbReference type="OrthoDB" id="321327at2"/>
<dbReference type="Pfam" id="PF17954">
    <property type="entry name" value="Pirin_C_2"/>
    <property type="match status" value="1"/>
</dbReference>
<reference evidence="7" key="1">
    <citation type="submission" date="2018-08" db="EMBL/GenBank/DDBJ databases">
        <title>Mucilaginibacter sp. MYSH2.</title>
        <authorList>
            <person name="Seo T."/>
        </authorList>
    </citation>
    <scope>NUCLEOTIDE SEQUENCE [LARGE SCALE GENOMIC DNA]</scope>
    <source>
        <strain evidence="7">KIRAN</strain>
    </source>
</reference>
<sequence length="239" mass="26508">MIKLITANERHKATIGDWLQSHYLFSFADYFDPANVQFGPLRVFNHDLIKAHNGFPTHPHAEMEVITVVLDGALVHKDSLGNEVALQAGDVQRITAGTGISHSETNDSDASAEILQLWFSPNKQGLAPSYEHMTLDFLDSKDKLVPLITGQKVLENVPFLNSNSTVYYGQVSQGQSIKFKTFKLRKSLIYVLDGSMLINNIEVDKHDQVRLEEQDAISLHGAAAATFILVDVPASESNY</sequence>
<evidence type="ECO:0000256" key="1">
    <source>
        <dbReference type="ARBA" id="ARBA00008416"/>
    </source>
</evidence>
<dbReference type="EMBL" id="QWGE01000002">
    <property type="protein sequence ID" value="RIJ41910.1"/>
    <property type="molecule type" value="Genomic_DNA"/>
</dbReference>
<dbReference type="GO" id="GO:0046872">
    <property type="term" value="F:metal ion binding"/>
    <property type="evidence" value="ECO:0007669"/>
    <property type="project" value="UniProtKB-KW"/>
</dbReference>
<evidence type="ECO:0000256" key="2">
    <source>
        <dbReference type="PIRSR" id="PIRSR006232-1"/>
    </source>
</evidence>
<name>A0A399SE03_9BACT</name>
<dbReference type="Pfam" id="PF02678">
    <property type="entry name" value="Pirin"/>
    <property type="match status" value="1"/>
</dbReference>
<feature type="binding site" evidence="2">
    <location>
        <position position="58"/>
    </location>
    <ligand>
        <name>Fe cation</name>
        <dbReference type="ChEBI" id="CHEBI:24875"/>
    </ligand>
</feature>
<keyword evidence="2" id="KW-0408">Iron</keyword>
<organism evidence="6 7">
    <name type="scientific">Pontibacter oryzae</name>
    <dbReference type="NCBI Taxonomy" id="2304593"/>
    <lineage>
        <taxon>Bacteria</taxon>
        <taxon>Pseudomonadati</taxon>
        <taxon>Bacteroidota</taxon>
        <taxon>Cytophagia</taxon>
        <taxon>Cytophagales</taxon>
        <taxon>Hymenobacteraceae</taxon>
        <taxon>Pontibacter</taxon>
    </lineage>
</organism>
<dbReference type="RefSeq" id="WP_119431654.1">
    <property type="nucleotide sequence ID" value="NZ_QWGE01000002.1"/>
</dbReference>
<dbReference type="CDD" id="cd02910">
    <property type="entry name" value="cupin_Yhhw_N"/>
    <property type="match status" value="1"/>
</dbReference>
<dbReference type="InterPro" id="IPR014710">
    <property type="entry name" value="RmlC-like_jellyroll"/>
</dbReference>
<dbReference type="InterPro" id="IPR003829">
    <property type="entry name" value="Pirin_N_dom"/>
</dbReference>
<dbReference type="PANTHER" id="PTHR43212">
    <property type="entry name" value="QUERCETIN 2,3-DIOXYGENASE"/>
    <property type="match status" value="1"/>
</dbReference>
<protein>
    <submittedName>
        <fullName evidence="6">Pirin family protein</fullName>
    </submittedName>
</protein>
<comment type="similarity">
    <text evidence="1 3">Belongs to the pirin family.</text>
</comment>
<dbReference type="PANTHER" id="PTHR43212:SF3">
    <property type="entry name" value="QUERCETIN 2,3-DIOXYGENASE"/>
    <property type="match status" value="1"/>
</dbReference>
<dbReference type="Proteomes" id="UP000266005">
    <property type="component" value="Unassembled WGS sequence"/>
</dbReference>
<feature type="domain" description="Quercetin 2,3-dioxygenase C-terminal cupin" evidence="5">
    <location>
        <begin position="160"/>
        <end position="232"/>
    </location>
</feature>
<feature type="domain" description="Pirin N-terminal" evidence="4">
    <location>
        <begin position="13"/>
        <end position="118"/>
    </location>
</feature>
<comment type="caution">
    <text evidence="6">The sequence shown here is derived from an EMBL/GenBank/DDBJ whole genome shotgun (WGS) entry which is preliminary data.</text>
</comment>
<evidence type="ECO:0000313" key="7">
    <source>
        <dbReference type="Proteomes" id="UP000266005"/>
    </source>
</evidence>
<gene>
    <name evidence="6" type="ORF">D1627_07845</name>
</gene>
<keyword evidence="7" id="KW-1185">Reference proteome</keyword>
<dbReference type="Gene3D" id="2.60.120.10">
    <property type="entry name" value="Jelly Rolls"/>
    <property type="match status" value="2"/>
</dbReference>
<dbReference type="InterPro" id="IPR012093">
    <property type="entry name" value="Pirin"/>
</dbReference>
<dbReference type="InterPro" id="IPR041602">
    <property type="entry name" value="Quercetinase_C"/>
</dbReference>
<feature type="binding site" evidence="2">
    <location>
        <position position="102"/>
    </location>
    <ligand>
        <name>Fe cation</name>
        <dbReference type="ChEBI" id="CHEBI:24875"/>
    </ligand>
</feature>
<dbReference type="PIRSF" id="PIRSF006232">
    <property type="entry name" value="Pirin"/>
    <property type="match status" value="1"/>
</dbReference>
<comment type="cofactor">
    <cofactor evidence="2">
        <name>Fe cation</name>
        <dbReference type="ChEBI" id="CHEBI:24875"/>
    </cofactor>
    <text evidence="2">Binds 1 Fe cation per subunit.</text>
</comment>
<dbReference type="InterPro" id="IPR011051">
    <property type="entry name" value="RmlC_Cupin_sf"/>
</dbReference>
<evidence type="ECO:0000259" key="5">
    <source>
        <dbReference type="Pfam" id="PF17954"/>
    </source>
</evidence>
<evidence type="ECO:0000256" key="3">
    <source>
        <dbReference type="RuleBase" id="RU003457"/>
    </source>
</evidence>
<evidence type="ECO:0000313" key="6">
    <source>
        <dbReference type="EMBL" id="RIJ41910.1"/>
    </source>
</evidence>
<feature type="binding site" evidence="2">
    <location>
        <position position="104"/>
    </location>
    <ligand>
        <name>Fe cation</name>
        <dbReference type="ChEBI" id="CHEBI:24875"/>
    </ligand>
</feature>
<dbReference type="AlphaFoldDB" id="A0A399SE03"/>
<proteinExistence type="inferred from homology"/>
<keyword evidence="2" id="KW-0479">Metal-binding</keyword>
<dbReference type="SUPFAM" id="SSF51182">
    <property type="entry name" value="RmlC-like cupins"/>
    <property type="match status" value="1"/>
</dbReference>
<accession>A0A399SE03</accession>
<evidence type="ECO:0000259" key="4">
    <source>
        <dbReference type="Pfam" id="PF02678"/>
    </source>
</evidence>
<feature type="binding site" evidence="2">
    <location>
        <position position="60"/>
    </location>
    <ligand>
        <name>Fe cation</name>
        <dbReference type="ChEBI" id="CHEBI:24875"/>
    </ligand>
</feature>